<dbReference type="InterPro" id="IPR003409">
    <property type="entry name" value="MORN"/>
</dbReference>
<dbReference type="PANTHER" id="PTHR23084">
    <property type="entry name" value="PHOSPHATIDYLINOSITOL-4-PHOSPHATE 5-KINASE RELATED"/>
    <property type="match status" value="1"/>
</dbReference>
<evidence type="ECO:0008006" key="4">
    <source>
        <dbReference type="Google" id="ProtNLM"/>
    </source>
</evidence>
<keyword evidence="1" id="KW-0677">Repeat</keyword>
<sequence length="124" mass="13515">MGCFSSCLRGKKSAKGTVIEPEEAPPPPPPPPQSETPPSPAHEAWTVQDGARYDGAFKAGRRHGYGKFTWANGDTYEGDWLDVSYYTVCWITPDEACSQDVQEGIGKFCTPQGDKCVTCVLSRL</sequence>
<dbReference type="Pfam" id="PF02493">
    <property type="entry name" value="MORN"/>
    <property type="match status" value="1"/>
</dbReference>
<name>A0A7S4JUX7_GUITH</name>
<protein>
    <recommendedName>
        <fullName evidence="4">MORN repeat-containing protein 5</fullName>
    </recommendedName>
</protein>
<gene>
    <name evidence="3" type="ORF">GTHE00462_LOCUS7832</name>
</gene>
<organism evidence="3">
    <name type="scientific">Guillardia theta</name>
    <name type="common">Cryptophyte</name>
    <name type="synonym">Cryptomonas phi</name>
    <dbReference type="NCBI Taxonomy" id="55529"/>
    <lineage>
        <taxon>Eukaryota</taxon>
        <taxon>Cryptophyceae</taxon>
        <taxon>Pyrenomonadales</taxon>
        <taxon>Geminigeraceae</taxon>
        <taxon>Guillardia</taxon>
    </lineage>
</organism>
<dbReference type="AlphaFoldDB" id="A0A7S4JUX7"/>
<dbReference type="Gene3D" id="2.20.110.10">
    <property type="entry name" value="Histone H3 K4-specific methyltransferase SET7/9 N-terminal domain"/>
    <property type="match status" value="1"/>
</dbReference>
<dbReference type="EMBL" id="HBKN01009943">
    <property type="protein sequence ID" value="CAE2275163.1"/>
    <property type="molecule type" value="Transcribed_RNA"/>
</dbReference>
<dbReference type="SUPFAM" id="SSF82185">
    <property type="entry name" value="Histone H3 K4-specific methyltransferase SET7/9 N-terminal domain"/>
    <property type="match status" value="1"/>
</dbReference>
<proteinExistence type="predicted"/>
<dbReference type="PANTHER" id="PTHR23084:SF263">
    <property type="entry name" value="MORN REPEAT-CONTAINING PROTEIN 1"/>
    <property type="match status" value="1"/>
</dbReference>
<evidence type="ECO:0000313" key="3">
    <source>
        <dbReference type="EMBL" id="CAE2275163.1"/>
    </source>
</evidence>
<feature type="compositionally biased region" description="Pro residues" evidence="2">
    <location>
        <begin position="24"/>
        <end position="40"/>
    </location>
</feature>
<evidence type="ECO:0000256" key="1">
    <source>
        <dbReference type="ARBA" id="ARBA00022737"/>
    </source>
</evidence>
<evidence type="ECO:0000256" key="2">
    <source>
        <dbReference type="SAM" id="MobiDB-lite"/>
    </source>
</evidence>
<accession>A0A7S4JUX7</accession>
<feature type="region of interest" description="Disordered" evidence="2">
    <location>
        <begin position="1"/>
        <end position="43"/>
    </location>
</feature>
<reference evidence="3" key="1">
    <citation type="submission" date="2021-01" db="EMBL/GenBank/DDBJ databases">
        <authorList>
            <person name="Corre E."/>
            <person name="Pelletier E."/>
            <person name="Niang G."/>
            <person name="Scheremetjew M."/>
            <person name="Finn R."/>
            <person name="Kale V."/>
            <person name="Holt S."/>
            <person name="Cochrane G."/>
            <person name="Meng A."/>
            <person name="Brown T."/>
            <person name="Cohen L."/>
        </authorList>
    </citation>
    <scope>NUCLEOTIDE SEQUENCE</scope>
    <source>
        <strain evidence="3">CCMP 2712</strain>
    </source>
</reference>
<dbReference type="SMART" id="SM00698">
    <property type="entry name" value="MORN"/>
    <property type="match status" value="1"/>
</dbReference>